<feature type="region of interest" description="Disordered" evidence="4">
    <location>
        <begin position="1"/>
        <end position="79"/>
    </location>
</feature>
<protein>
    <recommendedName>
        <fullName evidence="7">Transcription factor tau 91 kDa subunit</fullName>
    </recommendedName>
</protein>
<feature type="compositionally biased region" description="Acidic residues" evidence="4">
    <location>
        <begin position="1"/>
        <end position="15"/>
    </location>
</feature>
<feature type="compositionally biased region" description="Polar residues" evidence="4">
    <location>
        <begin position="61"/>
        <end position="76"/>
    </location>
</feature>
<keyword evidence="2" id="KW-0804">Transcription</keyword>
<evidence type="ECO:0000256" key="3">
    <source>
        <dbReference type="ARBA" id="ARBA00023242"/>
    </source>
</evidence>
<accession>A0ABP0EL10</accession>
<comment type="subcellular location">
    <subcellularLocation>
        <location evidence="1">Nucleus</location>
    </subcellularLocation>
</comment>
<dbReference type="PANTHER" id="PTHR15052:SF2">
    <property type="entry name" value="GENERAL TRANSCRIPTION FACTOR 3C POLYPEPTIDE 2"/>
    <property type="match status" value="1"/>
</dbReference>
<gene>
    <name evidence="5" type="ORF">CAAN4_H16534</name>
</gene>
<dbReference type="PANTHER" id="PTHR15052">
    <property type="entry name" value="RNA POLYMERASE III TRANSCRIPTION INITIATION FACTOR COMPLEX SUBUNIT"/>
    <property type="match status" value="1"/>
</dbReference>
<proteinExistence type="predicted"/>
<sequence length="621" mass="68454">MDEDYVQADDPEIVAEEYMIGNDEDDGSSFSEPSPPPKPKKSPSIKKAAGPKKKAPTKSAMVTTDPSKASATSQAKGGTRDFPFKQRFLLNYGHNEEYYQQSMRYKSQWQDKMFYLSEDQLKENTSKDPHTLKSLPDVSSGSIPPLLLETVNEEQFSNLFGLKGGSEIKLSLQQGPKEISTKLNFGEYLKLNDSIARNGLFLNAGGHVTSMKWLPGVSEDERYHYLATTVIRSANGIESTINDHKISLLESKNSQLNSDLKHGIQIWRFDSHQNHFSLYKFLLTTSIGISSDIGWIPSKWTHGTSDDDILGVLCGTFSDGKLHVLKINKNTYPNQPELANILQTSLSYGISDTLDSTVSITCYDFLGHGKIFVGLSNGSIAEFILPYLYSGDVSQEESDITIPSYVISLTEAAISSVVVGETDPNHFTLVVNSTGSQCFALEYEDFQHGSIGSWTTNSLIKPIYNKSLKLIVSTDSQDSLNYSFARHLHEKPTLIMKVDGTVTSYHTSEILNHPLALCGSSIGEVHVVNIARKILQGGKTSTKVITPLLLWKLSKHGSEIHISGDLVPTVADRTTKLYIAPPEVSISAVAWNENLDASSVYTAATVSGLIVLERLDPKFHQ</sequence>
<name>A0ABP0EL10_9ASCO</name>
<evidence type="ECO:0000313" key="6">
    <source>
        <dbReference type="Proteomes" id="UP001497600"/>
    </source>
</evidence>
<evidence type="ECO:0000313" key="5">
    <source>
        <dbReference type="EMBL" id="CAK7921629.1"/>
    </source>
</evidence>
<keyword evidence="6" id="KW-1185">Reference proteome</keyword>
<evidence type="ECO:0000256" key="4">
    <source>
        <dbReference type="SAM" id="MobiDB-lite"/>
    </source>
</evidence>
<evidence type="ECO:0000256" key="1">
    <source>
        <dbReference type="ARBA" id="ARBA00004123"/>
    </source>
</evidence>
<keyword evidence="3" id="KW-0539">Nucleus</keyword>
<feature type="compositionally biased region" description="Basic residues" evidence="4">
    <location>
        <begin position="38"/>
        <end position="56"/>
    </location>
</feature>
<organism evidence="5 6">
    <name type="scientific">[Candida] anglica</name>
    <dbReference type="NCBI Taxonomy" id="148631"/>
    <lineage>
        <taxon>Eukaryota</taxon>
        <taxon>Fungi</taxon>
        <taxon>Dikarya</taxon>
        <taxon>Ascomycota</taxon>
        <taxon>Saccharomycotina</taxon>
        <taxon>Pichiomycetes</taxon>
        <taxon>Debaryomycetaceae</taxon>
        <taxon>Kurtzmaniella</taxon>
    </lineage>
</organism>
<dbReference type="InterPro" id="IPR052416">
    <property type="entry name" value="GTF3C_component"/>
</dbReference>
<dbReference type="Proteomes" id="UP001497600">
    <property type="component" value="Chromosome H"/>
</dbReference>
<dbReference type="EMBL" id="OZ004260">
    <property type="protein sequence ID" value="CAK7921629.1"/>
    <property type="molecule type" value="Genomic_DNA"/>
</dbReference>
<evidence type="ECO:0008006" key="7">
    <source>
        <dbReference type="Google" id="ProtNLM"/>
    </source>
</evidence>
<evidence type="ECO:0000256" key="2">
    <source>
        <dbReference type="ARBA" id="ARBA00023163"/>
    </source>
</evidence>
<reference evidence="5 6" key="1">
    <citation type="submission" date="2024-01" db="EMBL/GenBank/DDBJ databases">
        <authorList>
            <consortium name="Genoscope - CEA"/>
            <person name="William W."/>
        </authorList>
    </citation>
    <scope>NUCLEOTIDE SEQUENCE [LARGE SCALE GENOMIC DNA]</scope>
    <source>
        <strain evidence="5 6">29B2s-10</strain>
    </source>
</reference>